<protein>
    <recommendedName>
        <fullName evidence="1">F-box domain-containing protein</fullName>
    </recommendedName>
</protein>
<dbReference type="CDD" id="cd22157">
    <property type="entry name" value="F-box_AtFBW1-like"/>
    <property type="match status" value="1"/>
</dbReference>
<dbReference type="EMBL" id="JACXVP010000002">
    <property type="protein sequence ID" value="KAG5623373.1"/>
    <property type="molecule type" value="Genomic_DNA"/>
</dbReference>
<dbReference type="InterPro" id="IPR013187">
    <property type="entry name" value="F-box-assoc_dom_typ3"/>
</dbReference>
<evidence type="ECO:0000259" key="1">
    <source>
        <dbReference type="SMART" id="SM00256"/>
    </source>
</evidence>
<dbReference type="Pfam" id="PF00646">
    <property type="entry name" value="F-box"/>
    <property type="match status" value="1"/>
</dbReference>
<dbReference type="InterPro" id="IPR001810">
    <property type="entry name" value="F-box_dom"/>
</dbReference>
<feature type="domain" description="F-box" evidence="1">
    <location>
        <begin position="38"/>
        <end position="78"/>
    </location>
</feature>
<evidence type="ECO:0000313" key="2">
    <source>
        <dbReference type="EMBL" id="KAG5623373.1"/>
    </source>
</evidence>
<gene>
    <name evidence="2" type="ORF">H5410_008591</name>
</gene>
<dbReference type="Proteomes" id="UP000824120">
    <property type="component" value="Chromosome 2"/>
</dbReference>
<dbReference type="Gene3D" id="1.20.1280.50">
    <property type="match status" value="1"/>
</dbReference>
<proteinExistence type="predicted"/>
<comment type="caution">
    <text evidence="2">The sequence shown here is derived from an EMBL/GenBank/DDBJ whole genome shotgun (WGS) entry which is preliminary data.</text>
</comment>
<dbReference type="OrthoDB" id="1260466at2759"/>
<keyword evidence="3" id="KW-1185">Reference proteome</keyword>
<dbReference type="PANTHER" id="PTHR31672">
    <property type="entry name" value="BNACNNG10540D PROTEIN"/>
    <property type="match status" value="1"/>
</dbReference>
<accession>A0A9J6AFE1</accession>
<dbReference type="PANTHER" id="PTHR31672:SF13">
    <property type="entry name" value="F-BOX PROTEIN CPR30-LIKE"/>
    <property type="match status" value="1"/>
</dbReference>
<dbReference type="InterPro" id="IPR036047">
    <property type="entry name" value="F-box-like_dom_sf"/>
</dbReference>
<organism evidence="2 3">
    <name type="scientific">Solanum commersonii</name>
    <name type="common">Commerson's wild potato</name>
    <name type="synonym">Commerson's nightshade</name>
    <dbReference type="NCBI Taxonomy" id="4109"/>
    <lineage>
        <taxon>Eukaryota</taxon>
        <taxon>Viridiplantae</taxon>
        <taxon>Streptophyta</taxon>
        <taxon>Embryophyta</taxon>
        <taxon>Tracheophyta</taxon>
        <taxon>Spermatophyta</taxon>
        <taxon>Magnoliopsida</taxon>
        <taxon>eudicotyledons</taxon>
        <taxon>Gunneridae</taxon>
        <taxon>Pentapetalae</taxon>
        <taxon>asterids</taxon>
        <taxon>lamiids</taxon>
        <taxon>Solanales</taxon>
        <taxon>Solanaceae</taxon>
        <taxon>Solanoideae</taxon>
        <taxon>Solaneae</taxon>
        <taxon>Solanum</taxon>
    </lineage>
</organism>
<dbReference type="SMART" id="SM00256">
    <property type="entry name" value="FBOX"/>
    <property type="match status" value="1"/>
</dbReference>
<dbReference type="InterPro" id="IPR017451">
    <property type="entry name" value="F-box-assoc_interact_dom"/>
</dbReference>
<dbReference type="NCBIfam" id="TIGR01640">
    <property type="entry name" value="F_box_assoc_1"/>
    <property type="match status" value="1"/>
</dbReference>
<evidence type="ECO:0000313" key="3">
    <source>
        <dbReference type="Proteomes" id="UP000824120"/>
    </source>
</evidence>
<dbReference type="SUPFAM" id="SSF81383">
    <property type="entry name" value="F-box domain"/>
    <property type="match status" value="1"/>
</dbReference>
<dbReference type="Pfam" id="PF08268">
    <property type="entry name" value="FBA_3"/>
    <property type="match status" value="1"/>
</dbReference>
<dbReference type="InterPro" id="IPR050796">
    <property type="entry name" value="SCF_F-box_component"/>
</dbReference>
<sequence length="298" mass="34760">MTRSFDEKKSVHTCKEESFAIKQSKKRKRHRHAIRIHLSDETTTNILSRLSVQSLLRFKCISKFWNTLISDPYFNMKHQSHNSEKLLVGQWCMDTPNIFNFYASRLSSVQLVEDDVKKLVSPSNYKPAIRDRVYSSCNGLVLLSIAEDLLIWNPSARESIRIPHLERQSTFLTYGFGYDTINNDYNILKLNYPNMEILPLKSGLWRKISYCGRDLLPILCNALMDPLTFLHGAFHWVGNFQEKKLFVVSFSISNETYGEIQLLEPMRKIFTHHDVKYGVAILREMLCVYYGENTTCKL</sequence>
<dbReference type="AlphaFoldDB" id="A0A9J6AFE1"/>
<name>A0A9J6AFE1_SOLCO</name>
<reference evidence="2 3" key="1">
    <citation type="submission" date="2020-09" db="EMBL/GenBank/DDBJ databases">
        <title>De no assembly of potato wild relative species, Solanum commersonii.</title>
        <authorList>
            <person name="Cho K."/>
        </authorList>
    </citation>
    <scope>NUCLEOTIDE SEQUENCE [LARGE SCALE GENOMIC DNA]</scope>
    <source>
        <strain evidence="2">LZ3.2</strain>
        <tissue evidence="2">Leaf</tissue>
    </source>
</reference>